<protein>
    <submittedName>
        <fullName evidence="2">Uncharacterized protein</fullName>
    </submittedName>
</protein>
<dbReference type="RefSeq" id="WP_179644682.1">
    <property type="nucleotide sequence ID" value="NZ_BAAAYY010000031.1"/>
</dbReference>
<dbReference type="EMBL" id="JACCCC010000001">
    <property type="protein sequence ID" value="NYE48936.1"/>
    <property type="molecule type" value="Genomic_DNA"/>
</dbReference>
<organism evidence="2 3">
    <name type="scientific">Spinactinospora alkalitolerans</name>
    <dbReference type="NCBI Taxonomy" id="687207"/>
    <lineage>
        <taxon>Bacteria</taxon>
        <taxon>Bacillati</taxon>
        <taxon>Actinomycetota</taxon>
        <taxon>Actinomycetes</taxon>
        <taxon>Streptosporangiales</taxon>
        <taxon>Nocardiopsidaceae</taxon>
        <taxon>Spinactinospora</taxon>
    </lineage>
</organism>
<feature type="transmembrane region" description="Helical" evidence="1">
    <location>
        <begin position="44"/>
        <end position="67"/>
    </location>
</feature>
<keyword evidence="1" id="KW-1133">Transmembrane helix</keyword>
<reference evidence="2 3" key="1">
    <citation type="submission" date="2020-07" db="EMBL/GenBank/DDBJ databases">
        <title>Sequencing the genomes of 1000 actinobacteria strains.</title>
        <authorList>
            <person name="Klenk H.-P."/>
        </authorList>
    </citation>
    <scope>NUCLEOTIDE SEQUENCE [LARGE SCALE GENOMIC DNA]</scope>
    <source>
        <strain evidence="2 3">CXB654</strain>
    </source>
</reference>
<dbReference type="Proteomes" id="UP000589036">
    <property type="component" value="Unassembled WGS sequence"/>
</dbReference>
<keyword evidence="1" id="KW-0472">Membrane</keyword>
<keyword evidence="1" id="KW-0812">Transmembrane</keyword>
<evidence type="ECO:0000256" key="1">
    <source>
        <dbReference type="SAM" id="Phobius"/>
    </source>
</evidence>
<evidence type="ECO:0000313" key="2">
    <source>
        <dbReference type="EMBL" id="NYE48936.1"/>
    </source>
</evidence>
<evidence type="ECO:0000313" key="3">
    <source>
        <dbReference type="Proteomes" id="UP000589036"/>
    </source>
</evidence>
<sequence>MLDSVAVPDRPEELMNMGAHAEAAAALAHADEVAARVRRQGRWFALYAFAFGAATGGYVALLGLAPMDWGLKVGVFTPPVILLIAVLLPLWARRRPVAPARFGWWHTAMIAGWLVCYGVVIIVGGSLMIDVAAWWVAGAAITAAVPFLVGARTLWAAGGNAE</sequence>
<accession>A0A852TWP4</accession>
<feature type="transmembrane region" description="Helical" evidence="1">
    <location>
        <begin position="73"/>
        <end position="92"/>
    </location>
</feature>
<gene>
    <name evidence="2" type="ORF">HDA32_004056</name>
</gene>
<feature type="transmembrane region" description="Helical" evidence="1">
    <location>
        <begin position="104"/>
        <end position="127"/>
    </location>
</feature>
<comment type="caution">
    <text evidence="2">The sequence shown here is derived from an EMBL/GenBank/DDBJ whole genome shotgun (WGS) entry which is preliminary data.</text>
</comment>
<dbReference type="AlphaFoldDB" id="A0A852TWP4"/>
<feature type="transmembrane region" description="Helical" evidence="1">
    <location>
        <begin position="133"/>
        <end position="155"/>
    </location>
</feature>
<keyword evidence="3" id="KW-1185">Reference proteome</keyword>
<proteinExistence type="predicted"/>
<name>A0A852TWP4_9ACTN</name>